<keyword evidence="5 14" id="KW-0808">Transferase</keyword>
<dbReference type="NCBIfam" id="TIGR00679">
    <property type="entry name" value="hpr-ser"/>
    <property type="match status" value="1"/>
</dbReference>
<dbReference type="PATRIC" id="fig|1121318.3.peg.1328"/>
<comment type="caution">
    <text evidence="17">The sequence shown here is derived from an EMBL/GenBank/DDBJ whole genome shotgun (WGS) entry which is preliminary data.</text>
</comment>
<evidence type="ECO:0000256" key="4">
    <source>
        <dbReference type="ARBA" id="ARBA00022527"/>
    </source>
</evidence>
<comment type="similarity">
    <text evidence="3 14">Belongs to the HPrK/P family.</text>
</comment>
<accession>A0A0L6ZAW8</accession>
<feature type="active site" evidence="14">
    <location>
        <position position="136"/>
    </location>
</feature>
<comment type="function">
    <text evidence="14">Catalyzes the ATP- as well as the pyrophosphate-dependent phosphorylation of a specific serine residue in HPr, a phosphocarrier protein of the phosphoenolpyruvate-dependent sugar phosphotransferase system (PTS). HprK/P also catalyzes the pyrophosphate-producing, inorganic phosphate-dependent dephosphorylation (phosphorolysis) of seryl-phosphorylated HPr (P-Ser-HPr). The two antagonistic activities of HprK/P are regulated by several intracellular metabolites, which change their concentration in response to the absence or presence of rapidly metabolisable carbon sources (glucose, fructose, etc.) in the growth medium. Therefore, by controlling the phosphorylation state of HPr, HPrK/P is a sensor enzyme that plays a major role in the regulation of carbon metabolism and sugar transport: it mediates carbon catabolite repression (CCR), and regulates PTS-catalyzed carbohydrate uptake and inducer exclusion.</text>
</comment>
<dbReference type="CDD" id="cd01918">
    <property type="entry name" value="HprK_C"/>
    <property type="match status" value="1"/>
</dbReference>
<feature type="binding site" evidence="14">
    <location>
        <position position="158"/>
    </location>
    <ligand>
        <name>Mg(2+)</name>
        <dbReference type="ChEBI" id="CHEBI:18420"/>
    </ligand>
</feature>
<dbReference type="GO" id="GO:0004674">
    <property type="term" value="F:protein serine/threonine kinase activity"/>
    <property type="evidence" value="ECO:0007669"/>
    <property type="project" value="UniProtKB-KW"/>
</dbReference>
<dbReference type="InterPro" id="IPR028979">
    <property type="entry name" value="Ser_kin/Pase_Hpr-like_N_sf"/>
</dbReference>
<keyword evidence="12 14" id="KW-0119">Carbohydrate metabolism</keyword>
<protein>
    <recommendedName>
        <fullName evidence="14">HPr kinase/phosphorylase</fullName>
        <shortName evidence="14">HPrK/P</shortName>
        <ecNumber evidence="14">2.7.11.-</ecNumber>
        <ecNumber evidence="14">2.7.4.-</ecNumber>
    </recommendedName>
    <alternativeName>
        <fullName evidence="14">HPr(Ser) kinase/phosphorylase</fullName>
    </alternativeName>
</protein>
<dbReference type="GO" id="GO:0006109">
    <property type="term" value="P:regulation of carbohydrate metabolic process"/>
    <property type="evidence" value="ECO:0007669"/>
    <property type="project" value="UniProtKB-UniRule"/>
</dbReference>
<dbReference type="PANTHER" id="PTHR30305:SF1">
    <property type="entry name" value="HPR KINASE_PHOSPHORYLASE"/>
    <property type="match status" value="1"/>
</dbReference>
<keyword evidence="10 14" id="KW-0460">Magnesium</keyword>
<dbReference type="HAMAP" id="MF_01249">
    <property type="entry name" value="HPr_kinase"/>
    <property type="match status" value="1"/>
</dbReference>
<dbReference type="GO" id="GO:0005524">
    <property type="term" value="F:ATP binding"/>
    <property type="evidence" value="ECO:0007669"/>
    <property type="project" value="UniProtKB-UniRule"/>
</dbReference>
<comment type="catalytic activity">
    <reaction evidence="1 14">
        <text>[HPr protein]-L-serine + ATP = [HPr protein]-O-phospho-L-serine + ADP + H(+)</text>
        <dbReference type="Rhea" id="RHEA:46600"/>
        <dbReference type="Rhea" id="RHEA-COMP:11602"/>
        <dbReference type="Rhea" id="RHEA-COMP:11603"/>
        <dbReference type="ChEBI" id="CHEBI:15378"/>
        <dbReference type="ChEBI" id="CHEBI:29999"/>
        <dbReference type="ChEBI" id="CHEBI:30616"/>
        <dbReference type="ChEBI" id="CHEBI:83421"/>
        <dbReference type="ChEBI" id="CHEBI:456216"/>
    </reaction>
</comment>
<name>A0A0L6ZAW8_9CLOT</name>
<keyword evidence="6 14" id="KW-0479">Metal-binding</keyword>
<dbReference type="FunFam" id="3.40.50.300:FF:000174">
    <property type="entry name" value="HPr kinase/phosphorylase"/>
    <property type="match status" value="1"/>
</dbReference>
<dbReference type="SUPFAM" id="SSF75138">
    <property type="entry name" value="HprK N-terminal domain-like"/>
    <property type="match status" value="1"/>
</dbReference>
<dbReference type="Gene3D" id="3.40.1390.20">
    <property type="entry name" value="HprK N-terminal domain-like"/>
    <property type="match status" value="1"/>
</dbReference>
<evidence type="ECO:0000256" key="9">
    <source>
        <dbReference type="ARBA" id="ARBA00022840"/>
    </source>
</evidence>
<dbReference type="EMBL" id="LHUR01000018">
    <property type="protein sequence ID" value="KOA20119.1"/>
    <property type="molecule type" value="Genomic_DNA"/>
</dbReference>
<organism evidence="17 18">
    <name type="scientific">Clostridium homopropionicum DSM 5847</name>
    <dbReference type="NCBI Taxonomy" id="1121318"/>
    <lineage>
        <taxon>Bacteria</taxon>
        <taxon>Bacillati</taxon>
        <taxon>Bacillota</taxon>
        <taxon>Clostridia</taxon>
        <taxon>Eubacteriales</taxon>
        <taxon>Clostridiaceae</taxon>
        <taxon>Clostridium</taxon>
    </lineage>
</organism>
<keyword evidence="18" id="KW-1185">Reference proteome</keyword>
<dbReference type="InterPro" id="IPR011104">
    <property type="entry name" value="Hpr_kin/Pase_C"/>
</dbReference>
<feature type="active site" description="Proton acceptor; for phosphorylation activity. Proton donor; for dephosphorylation activity" evidence="14">
    <location>
        <position position="175"/>
    </location>
</feature>
<evidence type="ECO:0000313" key="18">
    <source>
        <dbReference type="Proteomes" id="UP000037043"/>
    </source>
</evidence>
<evidence type="ECO:0000256" key="6">
    <source>
        <dbReference type="ARBA" id="ARBA00022723"/>
    </source>
</evidence>
<dbReference type="InterPro" id="IPR011126">
    <property type="entry name" value="Hpr_kin/Pase_Hpr_N"/>
</dbReference>
<dbReference type="Pfam" id="PF07475">
    <property type="entry name" value="Hpr_kinase_C"/>
    <property type="match status" value="1"/>
</dbReference>
<evidence type="ECO:0000256" key="3">
    <source>
        <dbReference type="ARBA" id="ARBA00006883"/>
    </source>
</evidence>
<feature type="domain" description="HPr(Ser) kinase/phosphorylase N-terminal" evidence="15">
    <location>
        <begin position="3"/>
        <end position="125"/>
    </location>
</feature>
<evidence type="ECO:0000256" key="14">
    <source>
        <dbReference type="HAMAP-Rule" id="MF_01249"/>
    </source>
</evidence>
<dbReference type="Gene3D" id="3.40.50.300">
    <property type="entry name" value="P-loop containing nucleotide triphosphate hydrolases"/>
    <property type="match status" value="1"/>
</dbReference>
<dbReference type="GO" id="GO:0000155">
    <property type="term" value="F:phosphorelay sensor kinase activity"/>
    <property type="evidence" value="ECO:0007669"/>
    <property type="project" value="InterPro"/>
</dbReference>
<dbReference type="EC" id="2.7.4.-" evidence="14"/>
<dbReference type="GO" id="GO:0004712">
    <property type="term" value="F:protein serine/threonine/tyrosine kinase activity"/>
    <property type="evidence" value="ECO:0007669"/>
    <property type="project" value="UniProtKB-UniRule"/>
</dbReference>
<evidence type="ECO:0000256" key="7">
    <source>
        <dbReference type="ARBA" id="ARBA00022741"/>
    </source>
</evidence>
<evidence type="ECO:0000256" key="10">
    <source>
        <dbReference type="ARBA" id="ARBA00022842"/>
    </source>
</evidence>
<dbReference type="EC" id="2.7.11.-" evidence="14"/>
<evidence type="ECO:0000259" key="16">
    <source>
        <dbReference type="Pfam" id="PF07475"/>
    </source>
</evidence>
<feature type="domain" description="HPr kinase/phosphorylase C-terminal" evidence="16">
    <location>
        <begin position="128"/>
        <end position="296"/>
    </location>
</feature>
<dbReference type="Proteomes" id="UP000037043">
    <property type="component" value="Unassembled WGS sequence"/>
</dbReference>
<feature type="active site" evidence="14">
    <location>
        <position position="157"/>
    </location>
</feature>
<evidence type="ECO:0000313" key="17">
    <source>
        <dbReference type="EMBL" id="KOA20119.1"/>
    </source>
</evidence>
<dbReference type="SUPFAM" id="SSF53795">
    <property type="entry name" value="PEP carboxykinase-like"/>
    <property type="match status" value="1"/>
</dbReference>
<feature type="region of interest" description="Important for the catalytic mechanism of dephosphorylation" evidence="14">
    <location>
        <begin position="261"/>
        <end position="266"/>
    </location>
</feature>
<keyword evidence="9 14" id="KW-0067">ATP-binding</keyword>
<keyword evidence="8 14" id="KW-0418">Kinase</keyword>
<feature type="region of interest" description="Important for the catalytic mechanism of both phosphorylation and dephosphorylation" evidence="14">
    <location>
        <begin position="198"/>
        <end position="207"/>
    </location>
</feature>
<reference evidence="18" key="1">
    <citation type="submission" date="2015-08" db="EMBL/GenBank/DDBJ databases">
        <title>Genome sequence of the strict anaerobe Clostridium homopropionicum LuHBu1 (DSM 5847T).</title>
        <authorList>
            <person name="Poehlein A."/>
            <person name="Beck M."/>
            <person name="Schiel-Bengelsdorf B."/>
            <person name="Bengelsdorf F.R."/>
            <person name="Daniel R."/>
            <person name="Duerre P."/>
        </authorList>
    </citation>
    <scope>NUCLEOTIDE SEQUENCE [LARGE SCALE GENOMIC DNA]</scope>
    <source>
        <strain evidence="18">DSM 5847</strain>
    </source>
</reference>
<keyword evidence="4 14" id="KW-0723">Serine/threonine-protein kinase</keyword>
<comment type="subunit">
    <text evidence="14">Homohexamer.</text>
</comment>
<dbReference type="RefSeq" id="WP_052220899.1">
    <property type="nucleotide sequence ID" value="NZ_LHUR01000018.1"/>
</dbReference>
<evidence type="ECO:0000256" key="12">
    <source>
        <dbReference type="ARBA" id="ARBA00023277"/>
    </source>
</evidence>
<evidence type="ECO:0000256" key="2">
    <source>
        <dbReference type="ARBA" id="ARBA00001946"/>
    </source>
</evidence>
<dbReference type="Pfam" id="PF02603">
    <property type="entry name" value="Hpr_kinase_N"/>
    <property type="match status" value="1"/>
</dbReference>
<dbReference type="InterPro" id="IPR003755">
    <property type="entry name" value="HPr(Ser)_kin/Pase"/>
</dbReference>
<keyword evidence="11 14" id="KW-0511">Multifunctional enzyme</keyword>
<proteinExistence type="inferred from homology"/>
<comment type="catalytic activity">
    <reaction evidence="13 14">
        <text>[HPr protein]-O-phospho-L-serine + phosphate + H(+) = [HPr protein]-L-serine + diphosphate</text>
        <dbReference type="Rhea" id="RHEA:46604"/>
        <dbReference type="Rhea" id="RHEA-COMP:11602"/>
        <dbReference type="Rhea" id="RHEA-COMP:11603"/>
        <dbReference type="ChEBI" id="CHEBI:15378"/>
        <dbReference type="ChEBI" id="CHEBI:29999"/>
        <dbReference type="ChEBI" id="CHEBI:33019"/>
        <dbReference type="ChEBI" id="CHEBI:43474"/>
        <dbReference type="ChEBI" id="CHEBI:83421"/>
    </reaction>
</comment>
<keyword evidence="7 14" id="KW-0547">Nucleotide-binding</keyword>
<dbReference type="GO" id="GO:0000287">
    <property type="term" value="F:magnesium ion binding"/>
    <property type="evidence" value="ECO:0007669"/>
    <property type="project" value="UniProtKB-UniRule"/>
</dbReference>
<gene>
    <name evidence="14 17" type="primary">hprK</name>
    <name evidence="17" type="ORF">CLHOM_13140</name>
</gene>
<comment type="miscellaneous">
    <text evidence="14">Both phosphorylation and phosphorolysis are carried out by the same active site and suggest a common mechanism for both reactions.</text>
</comment>
<dbReference type="InterPro" id="IPR027417">
    <property type="entry name" value="P-loop_NTPase"/>
</dbReference>
<evidence type="ECO:0000256" key="8">
    <source>
        <dbReference type="ARBA" id="ARBA00022777"/>
    </source>
</evidence>
<dbReference type="STRING" id="36844.SAMN04488501_111161"/>
<comment type="cofactor">
    <cofactor evidence="2 14">
        <name>Mg(2+)</name>
        <dbReference type="ChEBI" id="CHEBI:18420"/>
    </cofactor>
</comment>
<evidence type="ECO:0000259" key="15">
    <source>
        <dbReference type="Pfam" id="PF02603"/>
    </source>
</evidence>
<comment type="domain">
    <text evidence="14">The Walker A ATP-binding motif also binds Pi and PPi.</text>
</comment>
<feature type="binding site" evidence="14">
    <location>
        <begin position="151"/>
        <end position="158"/>
    </location>
    <ligand>
        <name>ATP</name>
        <dbReference type="ChEBI" id="CHEBI:30616"/>
    </ligand>
</feature>
<evidence type="ECO:0000256" key="5">
    <source>
        <dbReference type="ARBA" id="ARBA00022679"/>
    </source>
</evidence>
<evidence type="ECO:0000256" key="13">
    <source>
        <dbReference type="ARBA" id="ARBA00047657"/>
    </source>
</evidence>
<evidence type="ECO:0000256" key="1">
    <source>
        <dbReference type="ARBA" id="ARBA00001120"/>
    </source>
</evidence>
<feature type="binding site" evidence="14">
    <location>
        <position position="199"/>
    </location>
    <ligand>
        <name>Mg(2+)</name>
        <dbReference type="ChEBI" id="CHEBI:18420"/>
    </ligand>
</feature>
<evidence type="ECO:0000256" key="11">
    <source>
        <dbReference type="ARBA" id="ARBA00023268"/>
    </source>
</evidence>
<dbReference type="PANTHER" id="PTHR30305">
    <property type="entry name" value="PROTEIN YJDM-RELATED"/>
    <property type="match status" value="1"/>
</dbReference>
<sequence>MKITVEKLMKDLEFDVVVEGEKNTEIKSSDINRPGLQFAGFYSYFANERVQLIGKAEWSFLENMPLEVMEKRLSKFFQFETPCVIISRDLEPQKALIENAKLNKRWVLRSKRLTTENVTRLKNYLDAALAPETRMHGVLVDVYGIGILITGESGIGKSETALELMKRGHRLVADDAVDIKAIDGSLHGTAPYITSGMMEVRGMGIIDVPALYGLSSILEEKTIELIIYLEQWKTEHNYDRLGLDEEYDTILDVPVRKITVPIRPGRNMAVIIEAAAANFRYKLVSKISPAETINKRMGEVINGARKKED</sequence>
<dbReference type="AlphaFoldDB" id="A0A0L6ZAW8"/>
<feature type="active site" evidence="14">
    <location>
        <position position="240"/>
    </location>
</feature>